<name>A0A1X2HPL7_SYNRA</name>
<gene>
    <name evidence="1" type="ORF">BCR43DRAFT_486678</name>
</gene>
<evidence type="ECO:0000313" key="1">
    <source>
        <dbReference type="EMBL" id="ORZ01279.1"/>
    </source>
</evidence>
<dbReference type="EMBL" id="MCGN01000002">
    <property type="protein sequence ID" value="ORZ01279.1"/>
    <property type="molecule type" value="Genomic_DNA"/>
</dbReference>
<comment type="caution">
    <text evidence="1">The sequence shown here is derived from an EMBL/GenBank/DDBJ whole genome shotgun (WGS) entry which is preliminary data.</text>
</comment>
<proteinExistence type="predicted"/>
<sequence length="112" mass="12701">MYLCACYSFWSCNRAPIWLVPVLLTTVKSKRCFFCLALLVLCHCINQRVSPFRSKCIDGFPIVVYMGLLRVFVNAGLVRSNRASRKADSKVRPRIKLDEPLGAELSPSPCFQ</sequence>
<keyword evidence="2" id="KW-1185">Reference proteome</keyword>
<evidence type="ECO:0000313" key="2">
    <source>
        <dbReference type="Proteomes" id="UP000242180"/>
    </source>
</evidence>
<accession>A0A1X2HPL7</accession>
<dbReference type="AlphaFoldDB" id="A0A1X2HPL7"/>
<organism evidence="1 2">
    <name type="scientific">Syncephalastrum racemosum</name>
    <name type="common">Filamentous fungus</name>
    <dbReference type="NCBI Taxonomy" id="13706"/>
    <lineage>
        <taxon>Eukaryota</taxon>
        <taxon>Fungi</taxon>
        <taxon>Fungi incertae sedis</taxon>
        <taxon>Mucoromycota</taxon>
        <taxon>Mucoromycotina</taxon>
        <taxon>Mucoromycetes</taxon>
        <taxon>Mucorales</taxon>
        <taxon>Syncephalastraceae</taxon>
        <taxon>Syncephalastrum</taxon>
    </lineage>
</organism>
<protein>
    <submittedName>
        <fullName evidence="1">Uncharacterized protein</fullName>
    </submittedName>
</protein>
<dbReference type="Proteomes" id="UP000242180">
    <property type="component" value="Unassembled WGS sequence"/>
</dbReference>
<dbReference type="InParanoid" id="A0A1X2HPL7"/>
<reference evidence="1 2" key="1">
    <citation type="submission" date="2016-07" db="EMBL/GenBank/DDBJ databases">
        <title>Pervasive Adenine N6-methylation of Active Genes in Fungi.</title>
        <authorList>
            <consortium name="DOE Joint Genome Institute"/>
            <person name="Mondo S.J."/>
            <person name="Dannebaum R.O."/>
            <person name="Kuo R.C."/>
            <person name="Labutti K."/>
            <person name="Haridas S."/>
            <person name="Kuo A."/>
            <person name="Salamov A."/>
            <person name="Ahrendt S.R."/>
            <person name="Lipzen A."/>
            <person name="Sullivan W."/>
            <person name="Andreopoulos W.B."/>
            <person name="Clum A."/>
            <person name="Lindquist E."/>
            <person name="Daum C."/>
            <person name="Ramamoorthy G.K."/>
            <person name="Gryganskyi A."/>
            <person name="Culley D."/>
            <person name="Magnuson J.K."/>
            <person name="James T.Y."/>
            <person name="O'Malley M.A."/>
            <person name="Stajich J.E."/>
            <person name="Spatafora J.W."/>
            <person name="Visel A."/>
            <person name="Grigoriev I.V."/>
        </authorList>
    </citation>
    <scope>NUCLEOTIDE SEQUENCE [LARGE SCALE GENOMIC DNA]</scope>
    <source>
        <strain evidence="1 2">NRRL 2496</strain>
    </source>
</reference>